<keyword evidence="2" id="KW-1185">Reference proteome</keyword>
<proteinExistence type="predicted"/>
<evidence type="ECO:0000313" key="2">
    <source>
        <dbReference type="Proteomes" id="UP000050525"/>
    </source>
</evidence>
<sequence length="76" mass="7910">MNRTLHKMVVASEQLPGTSTVGNVCLNLLGGFEICALQHFPPGKGSQKPSILGHLALDPASSASIQPSCLPEDPDS</sequence>
<name>A0A151M787_ALLMI</name>
<accession>A0A151M787</accession>
<comment type="caution">
    <text evidence="1">The sequence shown here is derived from an EMBL/GenBank/DDBJ whole genome shotgun (WGS) entry which is preliminary data.</text>
</comment>
<gene>
    <name evidence="1" type="ORF">Y1Q_0010891</name>
</gene>
<organism evidence="1 2">
    <name type="scientific">Alligator mississippiensis</name>
    <name type="common">American alligator</name>
    <dbReference type="NCBI Taxonomy" id="8496"/>
    <lineage>
        <taxon>Eukaryota</taxon>
        <taxon>Metazoa</taxon>
        <taxon>Chordata</taxon>
        <taxon>Craniata</taxon>
        <taxon>Vertebrata</taxon>
        <taxon>Euteleostomi</taxon>
        <taxon>Archelosauria</taxon>
        <taxon>Archosauria</taxon>
        <taxon>Crocodylia</taxon>
        <taxon>Alligatoridae</taxon>
        <taxon>Alligatorinae</taxon>
        <taxon>Alligator</taxon>
    </lineage>
</organism>
<dbReference type="EMBL" id="AKHW03006437">
    <property type="protein sequence ID" value="KYO20376.1"/>
    <property type="molecule type" value="Genomic_DNA"/>
</dbReference>
<dbReference type="AlphaFoldDB" id="A0A151M787"/>
<protein>
    <submittedName>
        <fullName evidence="1">Uncharacterized protein</fullName>
    </submittedName>
</protein>
<dbReference type="Proteomes" id="UP000050525">
    <property type="component" value="Unassembled WGS sequence"/>
</dbReference>
<reference evidence="1 2" key="1">
    <citation type="journal article" date="2012" name="Genome Biol.">
        <title>Sequencing three crocodilian genomes to illuminate the evolution of archosaurs and amniotes.</title>
        <authorList>
            <person name="St John J.A."/>
            <person name="Braun E.L."/>
            <person name="Isberg S.R."/>
            <person name="Miles L.G."/>
            <person name="Chong A.Y."/>
            <person name="Gongora J."/>
            <person name="Dalzell P."/>
            <person name="Moran C."/>
            <person name="Bed'hom B."/>
            <person name="Abzhanov A."/>
            <person name="Burgess S.C."/>
            <person name="Cooksey A.M."/>
            <person name="Castoe T.A."/>
            <person name="Crawford N.G."/>
            <person name="Densmore L.D."/>
            <person name="Drew J.C."/>
            <person name="Edwards S.V."/>
            <person name="Faircloth B.C."/>
            <person name="Fujita M.K."/>
            <person name="Greenwold M.J."/>
            <person name="Hoffmann F.G."/>
            <person name="Howard J.M."/>
            <person name="Iguchi T."/>
            <person name="Janes D.E."/>
            <person name="Khan S.Y."/>
            <person name="Kohno S."/>
            <person name="de Koning A.J."/>
            <person name="Lance S.L."/>
            <person name="McCarthy F.M."/>
            <person name="McCormack J.E."/>
            <person name="Merchant M.E."/>
            <person name="Peterson D.G."/>
            <person name="Pollock D.D."/>
            <person name="Pourmand N."/>
            <person name="Raney B.J."/>
            <person name="Roessler K.A."/>
            <person name="Sanford J.R."/>
            <person name="Sawyer R.H."/>
            <person name="Schmidt C.J."/>
            <person name="Triplett E.W."/>
            <person name="Tuberville T.D."/>
            <person name="Venegas-Anaya M."/>
            <person name="Howard J.T."/>
            <person name="Jarvis E.D."/>
            <person name="Guillette L.J.Jr."/>
            <person name="Glenn T.C."/>
            <person name="Green R.E."/>
            <person name="Ray D.A."/>
        </authorList>
    </citation>
    <scope>NUCLEOTIDE SEQUENCE [LARGE SCALE GENOMIC DNA]</scope>
    <source>
        <strain evidence="1">KSC_2009_1</strain>
    </source>
</reference>
<evidence type="ECO:0000313" key="1">
    <source>
        <dbReference type="EMBL" id="KYO20376.1"/>
    </source>
</evidence>